<evidence type="ECO:0000256" key="1">
    <source>
        <dbReference type="ARBA" id="ARBA00004687"/>
    </source>
</evidence>
<dbReference type="OrthoDB" id="6256716at2759"/>
<sequence length="307" mass="35051">MSETKTDSVSSRHVSPKVLLEGHITGTNVMVDVFQTDYNDCFRSYRVCQRNPFGPNASFLLRIFSVNDVMLLLVLIALALPSLPTFLGPLQGANWMYFSLNGTEKKIDGVVPLLMDKWTPNSFLPRLFLMIFCCILSVWRMVAGFQRAHIEEVMVIRGLGMQITNYNVFGWICSQRFIELKLIRSLVIHDAFFRYQAIFFLSATIENDATRLVLFEETLPRLAVLCPVLCGLRHILYEEPENGATLAELEGVESERLDDTMEGEYKATDDDSDITDRENGDSFAFTNALEREGNYYDPPLMEFLHIK</sequence>
<dbReference type="GO" id="GO:0000506">
    <property type="term" value="C:glycosylphosphatidylinositol-N-acetylglucosaminyltransferase (GPI-GnT) complex"/>
    <property type="evidence" value="ECO:0007669"/>
    <property type="project" value="InterPro"/>
</dbReference>
<dbReference type="VEuPathDB" id="TriTrypDB:TcBrA4_0113860"/>
<comment type="caution">
    <text evidence="5">The sequence shown here is derived from an EMBL/GenBank/DDBJ whole genome shotgun (WGS) entry which is preliminary data.</text>
</comment>
<feature type="transmembrane region" description="Helical" evidence="3">
    <location>
        <begin position="123"/>
        <end position="142"/>
    </location>
</feature>
<evidence type="ECO:0000256" key="2">
    <source>
        <dbReference type="ARBA" id="ARBA00009610"/>
    </source>
</evidence>
<comment type="pathway">
    <text evidence="1">Glycolipid biosynthesis; glycosylphosphatidylinositol-anchor biosynthesis.</text>
</comment>
<dbReference type="Proteomes" id="UP000246121">
    <property type="component" value="Unassembled WGS sequence"/>
</dbReference>
<dbReference type="VEuPathDB" id="TriTrypDB:C4B63_31g70"/>
<accession>A0A2V2VB22</accession>
<dbReference type="VEuPathDB" id="TriTrypDB:BCY84_10610"/>
<comment type="similarity">
    <text evidence="2">Belongs to the PIGH family.</text>
</comment>
<dbReference type="InterPro" id="IPR044215">
    <property type="entry name" value="PIG-H"/>
</dbReference>
<dbReference type="VEuPathDB" id="TriTrypDB:C3747_190g22"/>
<dbReference type="VEuPathDB" id="TriTrypDB:Tc_MARK_8907"/>
<name>A0A2V2VB22_TRYCR</name>
<dbReference type="UniPathway" id="UPA00196"/>
<evidence type="ECO:0000313" key="6">
    <source>
        <dbReference type="Proteomes" id="UP000246121"/>
    </source>
</evidence>
<dbReference type="EMBL" id="PRFA01000031">
    <property type="protein sequence ID" value="PWU93461.1"/>
    <property type="molecule type" value="Genomic_DNA"/>
</dbReference>
<reference evidence="5 6" key="1">
    <citation type="journal article" date="2018" name="Microb. Genom.">
        <title>Expanding an expanded genome: long-read sequencing of Trypanosoma cruzi.</title>
        <authorList>
            <person name="Berna L."/>
            <person name="Rodriguez M."/>
            <person name="Chiribao M.L."/>
            <person name="Parodi-Talice A."/>
            <person name="Pita S."/>
            <person name="Rijo G."/>
            <person name="Alvarez-Valin F."/>
            <person name="Robello C."/>
        </authorList>
    </citation>
    <scope>NUCLEOTIDE SEQUENCE [LARGE SCALE GENOMIC DNA]</scope>
    <source>
        <strain evidence="5 6">Dm28c</strain>
    </source>
</reference>
<dbReference type="VEuPathDB" id="TriTrypDB:ECC02_000770"/>
<protein>
    <recommendedName>
        <fullName evidence="4">Phosphatidylinositol N-acetylglucosaminyltransferase subunit H conserved domain-containing protein</fullName>
    </recommendedName>
</protein>
<proteinExistence type="inferred from homology"/>
<dbReference type="VEuPathDB" id="TriTrypDB:TcCL_NonESM06767"/>
<gene>
    <name evidence="5" type="ORF">C4B63_31g70</name>
</gene>
<dbReference type="GO" id="GO:0006506">
    <property type="term" value="P:GPI anchor biosynthetic process"/>
    <property type="evidence" value="ECO:0007669"/>
    <property type="project" value="UniProtKB-UniPathway"/>
</dbReference>
<dbReference type="VEuPathDB" id="TriTrypDB:TcCLB.509779.4"/>
<feature type="domain" description="Phosphatidylinositol N-acetylglucosaminyltransferase subunit H conserved" evidence="4">
    <location>
        <begin position="153"/>
        <end position="216"/>
    </location>
</feature>
<dbReference type="PANTHER" id="PTHR15231:SF1">
    <property type="entry name" value="PHOSPHATIDYLINOSITOL N-ACETYLGLUCOSAMINYLTRANSFERASE SUBUNIT H"/>
    <property type="match status" value="1"/>
</dbReference>
<dbReference type="InterPro" id="IPR019328">
    <property type="entry name" value="PIGH-H_dom"/>
</dbReference>
<dbReference type="Pfam" id="PF10181">
    <property type="entry name" value="PIG-H"/>
    <property type="match status" value="1"/>
</dbReference>
<dbReference type="VEuPathDB" id="TriTrypDB:TCSYLVIO_010537"/>
<dbReference type="AlphaFoldDB" id="A0A2V2VB22"/>
<dbReference type="VEuPathDB" id="TriTrypDB:TCDM_06138"/>
<keyword evidence="3" id="KW-0472">Membrane</keyword>
<dbReference type="PANTHER" id="PTHR15231">
    <property type="entry name" value="PHOSPHATIDYLINOSITOL N-ACETYLGLUCOSAMINYLTRANSFERASE SUBUNIT H"/>
    <property type="match status" value="1"/>
</dbReference>
<evidence type="ECO:0000313" key="5">
    <source>
        <dbReference type="EMBL" id="PWU93461.1"/>
    </source>
</evidence>
<dbReference type="VEuPathDB" id="TriTrypDB:TcCLB.511655.10"/>
<evidence type="ECO:0000256" key="3">
    <source>
        <dbReference type="SAM" id="Phobius"/>
    </source>
</evidence>
<evidence type="ECO:0000259" key="4">
    <source>
        <dbReference type="Pfam" id="PF10181"/>
    </source>
</evidence>
<dbReference type="VEuPathDB" id="TriTrypDB:TcYC6_0066170"/>
<keyword evidence="3" id="KW-1133">Transmembrane helix</keyword>
<keyword evidence="3" id="KW-0812">Transmembrane</keyword>
<organism evidence="5 6">
    <name type="scientific">Trypanosoma cruzi</name>
    <dbReference type="NCBI Taxonomy" id="5693"/>
    <lineage>
        <taxon>Eukaryota</taxon>
        <taxon>Discoba</taxon>
        <taxon>Euglenozoa</taxon>
        <taxon>Kinetoplastea</taxon>
        <taxon>Metakinetoplastina</taxon>
        <taxon>Trypanosomatida</taxon>
        <taxon>Trypanosomatidae</taxon>
        <taxon>Trypanosoma</taxon>
        <taxon>Schizotrypanum</taxon>
    </lineage>
</organism>
<dbReference type="VEuPathDB" id="TriTrypDB:TcG_04015"/>